<comment type="caution">
    <text evidence="2">The sequence shown here is derived from an EMBL/GenBank/DDBJ whole genome shotgun (WGS) entry which is preliminary data.</text>
</comment>
<organism evidence="2 3">
    <name type="scientific">Natrialba chahannaoensis JCM 10990</name>
    <dbReference type="NCBI Taxonomy" id="1227492"/>
    <lineage>
        <taxon>Archaea</taxon>
        <taxon>Methanobacteriati</taxon>
        <taxon>Methanobacteriota</taxon>
        <taxon>Stenosarchaea group</taxon>
        <taxon>Halobacteria</taxon>
        <taxon>Halobacteriales</taxon>
        <taxon>Natrialbaceae</taxon>
        <taxon>Natrialba</taxon>
    </lineage>
</organism>
<feature type="region of interest" description="Disordered" evidence="1">
    <location>
        <begin position="21"/>
        <end position="146"/>
    </location>
</feature>
<dbReference type="STRING" id="1227492.C482_04154"/>
<sequence>MFSLSAIVVVDVDVLESGRCWRGVPETGSSSTGLSSALEDERADGDACSQEEEVASLSDDRSSGRRALSGHSLKEPNSSDCGSDPVAGSQPESALDPRSEPVSESTVSAVSADDALESVSDAGDVGHAVEGSGPSSVSSRVTQSRTVSAARLVTPLESVS</sequence>
<dbReference type="AlphaFoldDB" id="M0AYX9"/>
<gene>
    <name evidence="2" type="ORF">C482_04154</name>
</gene>
<evidence type="ECO:0000256" key="1">
    <source>
        <dbReference type="SAM" id="MobiDB-lite"/>
    </source>
</evidence>
<reference evidence="2 3" key="1">
    <citation type="journal article" date="2014" name="PLoS Genet.">
        <title>Phylogenetically driven sequencing of extremely halophilic archaea reveals strategies for static and dynamic osmo-response.</title>
        <authorList>
            <person name="Becker E.A."/>
            <person name="Seitzer P.M."/>
            <person name="Tritt A."/>
            <person name="Larsen D."/>
            <person name="Krusor M."/>
            <person name="Yao A.I."/>
            <person name="Wu D."/>
            <person name="Madern D."/>
            <person name="Eisen J.A."/>
            <person name="Darling A.E."/>
            <person name="Facciotti M.T."/>
        </authorList>
    </citation>
    <scope>NUCLEOTIDE SEQUENCE [LARGE SCALE GENOMIC DNA]</scope>
    <source>
        <strain evidence="2 3">JCM 10990</strain>
    </source>
</reference>
<name>M0AYX9_9EURY</name>
<dbReference type="PATRIC" id="fig|1227492.4.peg.800"/>
<keyword evidence="3" id="KW-1185">Reference proteome</keyword>
<evidence type="ECO:0000313" key="3">
    <source>
        <dbReference type="Proteomes" id="UP000011693"/>
    </source>
</evidence>
<proteinExistence type="predicted"/>
<dbReference type="Proteomes" id="UP000011693">
    <property type="component" value="Unassembled WGS sequence"/>
</dbReference>
<accession>M0AYX9</accession>
<dbReference type="EMBL" id="AOIN01000034">
    <property type="protein sequence ID" value="ELZ03183.1"/>
    <property type="molecule type" value="Genomic_DNA"/>
</dbReference>
<feature type="compositionally biased region" description="Low complexity" evidence="1">
    <location>
        <begin position="135"/>
        <end position="146"/>
    </location>
</feature>
<evidence type="ECO:0000313" key="2">
    <source>
        <dbReference type="EMBL" id="ELZ03183.1"/>
    </source>
</evidence>
<protein>
    <submittedName>
        <fullName evidence="2">Uncharacterized protein</fullName>
    </submittedName>
</protein>
<feature type="compositionally biased region" description="Low complexity" evidence="1">
    <location>
        <begin position="26"/>
        <end position="37"/>
    </location>
</feature>